<evidence type="ECO:0000259" key="9">
    <source>
        <dbReference type="Pfam" id="PF01138"/>
    </source>
</evidence>
<comment type="caution">
    <text evidence="10">The sequence shown here is derived from an EMBL/GenBank/DDBJ whole genome shotgun (WGS) entry which is preliminary data.</text>
</comment>
<keyword evidence="4" id="KW-0963">Cytoplasm</keyword>
<evidence type="ECO:0000256" key="2">
    <source>
        <dbReference type="ARBA" id="ARBA00004496"/>
    </source>
</evidence>
<feature type="domain" description="Exoribonuclease phosphorolytic" evidence="9">
    <location>
        <begin position="17"/>
        <end position="143"/>
    </location>
</feature>
<dbReference type="GO" id="GO:0006364">
    <property type="term" value="P:rRNA processing"/>
    <property type="evidence" value="ECO:0007669"/>
    <property type="project" value="UniProtKB-KW"/>
</dbReference>
<dbReference type="GO" id="GO:0000177">
    <property type="term" value="C:cytoplasmic exosome (RNase complex)"/>
    <property type="evidence" value="ECO:0007669"/>
    <property type="project" value="TreeGrafter"/>
</dbReference>
<gene>
    <name evidence="10" type="ORF">TEOVI_000202000</name>
</gene>
<dbReference type="InterPro" id="IPR001247">
    <property type="entry name" value="ExoRNase_PH_dom1"/>
</dbReference>
<dbReference type="Proteomes" id="UP000195570">
    <property type="component" value="Unassembled WGS sequence"/>
</dbReference>
<dbReference type="InterPro" id="IPR050080">
    <property type="entry name" value="RNase_PH"/>
</dbReference>
<keyword evidence="6" id="KW-0271">Exosome</keyword>
<dbReference type="GeneID" id="92375960"/>
<evidence type="ECO:0000256" key="8">
    <source>
        <dbReference type="ARBA" id="ARBA00023242"/>
    </source>
</evidence>
<dbReference type="InterPro" id="IPR027408">
    <property type="entry name" value="PNPase/RNase_PH_dom_sf"/>
</dbReference>
<reference evidence="10" key="1">
    <citation type="submission" date="2016-09" db="EMBL/GenBank/DDBJ databases">
        <authorList>
            <person name="Hebert L."/>
            <person name="Moumen B."/>
        </authorList>
    </citation>
    <scope>NUCLEOTIDE SEQUENCE [LARGE SCALE GENOMIC DNA]</scope>
    <source>
        <strain evidence="10">OVI</strain>
    </source>
</reference>
<dbReference type="GO" id="GO:0003723">
    <property type="term" value="F:RNA binding"/>
    <property type="evidence" value="ECO:0007669"/>
    <property type="project" value="UniProtKB-KW"/>
</dbReference>
<dbReference type="RefSeq" id="XP_067081255.1">
    <property type="nucleotide sequence ID" value="XM_067225154.1"/>
</dbReference>
<evidence type="ECO:0000256" key="7">
    <source>
        <dbReference type="ARBA" id="ARBA00022884"/>
    </source>
</evidence>
<dbReference type="InterPro" id="IPR036345">
    <property type="entry name" value="ExoRNase_PH_dom2_sf"/>
</dbReference>
<protein>
    <submittedName>
        <fullName evidence="10">Exosome-associated protein 4</fullName>
    </submittedName>
</protein>
<dbReference type="EMBL" id="CZPT02001451">
    <property type="protein sequence ID" value="SCU70447.1"/>
    <property type="molecule type" value="Genomic_DNA"/>
</dbReference>
<dbReference type="PANTHER" id="PTHR11953">
    <property type="entry name" value="EXOSOME COMPLEX COMPONENT"/>
    <property type="match status" value="1"/>
</dbReference>
<dbReference type="AlphaFoldDB" id="A0A1G4IDQ3"/>
<comment type="subcellular location">
    <subcellularLocation>
        <location evidence="2">Cytoplasm</location>
    </subcellularLocation>
    <subcellularLocation>
        <location evidence="1">Nucleus</location>
    </subcellularLocation>
</comment>
<comment type="similarity">
    <text evidence="3">Belongs to the RNase PH family.</text>
</comment>
<dbReference type="VEuPathDB" id="TriTrypDB:TEOVI_000202000"/>
<dbReference type="InterPro" id="IPR020568">
    <property type="entry name" value="Ribosomal_Su5_D2-typ_SF"/>
</dbReference>
<dbReference type="SUPFAM" id="SSF54211">
    <property type="entry name" value="Ribosomal protein S5 domain 2-like"/>
    <property type="match status" value="1"/>
</dbReference>
<keyword evidence="8" id="KW-0539">Nucleus</keyword>
<keyword evidence="11" id="KW-1185">Reference proteome</keyword>
<keyword evidence="7" id="KW-0694">RNA-binding</keyword>
<keyword evidence="5" id="KW-0698">rRNA processing</keyword>
<evidence type="ECO:0000256" key="4">
    <source>
        <dbReference type="ARBA" id="ARBA00022490"/>
    </source>
</evidence>
<dbReference type="GO" id="GO:0016075">
    <property type="term" value="P:rRNA catabolic process"/>
    <property type="evidence" value="ECO:0007669"/>
    <property type="project" value="TreeGrafter"/>
</dbReference>
<evidence type="ECO:0000256" key="3">
    <source>
        <dbReference type="ARBA" id="ARBA00006678"/>
    </source>
</evidence>
<dbReference type="GO" id="GO:0071028">
    <property type="term" value="P:nuclear mRNA surveillance"/>
    <property type="evidence" value="ECO:0007669"/>
    <property type="project" value="TreeGrafter"/>
</dbReference>
<evidence type="ECO:0000313" key="10">
    <source>
        <dbReference type="EMBL" id="SCU70447.1"/>
    </source>
</evidence>
<organism evidence="10 11">
    <name type="scientific">Trypanosoma equiperdum</name>
    <dbReference type="NCBI Taxonomy" id="5694"/>
    <lineage>
        <taxon>Eukaryota</taxon>
        <taxon>Discoba</taxon>
        <taxon>Euglenozoa</taxon>
        <taxon>Kinetoplastea</taxon>
        <taxon>Metakinetoplastina</taxon>
        <taxon>Trypanosomatida</taxon>
        <taxon>Trypanosomatidae</taxon>
        <taxon>Trypanosoma</taxon>
    </lineage>
</organism>
<evidence type="ECO:0000256" key="5">
    <source>
        <dbReference type="ARBA" id="ARBA00022552"/>
    </source>
</evidence>
<dbReference type="GO" id="GO:0034475">
    <property type="term" value="P:U4 snRNA 3'-end processing"/>
    <property type="evidence" value="ECO:0007669"/>
    <property type="project" value="TreeGrafter"/>
</dbReference>
<dbReference type="SUPFAM" id="SSF55666">
    <property type="entry name" value="Ribonuclease PH domain 2-like"/>
    <property type="match status" value="1"/>
</dbReference>
<evidence type="ECO:0000313" key="11">
    <source>
        <dbReference type="Proteomes" id="UP000195570"/>
    </source>
</evidence>
<sequence length="232" mass="24758">MGVPTMERSHGRRSPDEVRYPHIVLNVLGQSYSSACIEVGSTRVVCAVHHPQQLIDEYRGSRGRVACTVRRSSRAQKHELAFRADVTPEKDLALALEGVVEQAVVLEKIPQLLVEVAVEILAEDGGLWDAIATGVCAALASGGFEMYDTFSACGAALLPDGSIVTDPSATEWNTAKATAVTCAMLNSGNMCFTAQRGSCEPTTALDLVMAALKGTLARKNVISSQLCEQFAF</sequence>
<dbReference type="GO" id="GO:0000176">
    <property type="term" value="C:nuclear exosome (RNase complex)"/>
    <property type="evidence" value="ECO:0007669"/>
    <property type="project" value="TreeGrafter"/>
</dbReference>
<accession>A0A1G4IDQ3</accession>
<dbReference type="Pfam" id="PF01138">
    <property type="entry name" value="RNase_PH"/>
    <property type="match status" value="1"/>
</dbReference>
<proteinExistence type="inferred from homology"/>
<dbReference type="Gene3D" id="3.30.230.70">
    <property type="entry name" value="GHMP Kinase, N-terminal domain"/>
    <property type="match status" value="1"/>
</dbReference>
<name>A0A1G4IDQ3_TRYEQ</name>
<evidence type="ECO:0000256" key="6">
    <source>
        <dbReference type="ARBA" id="ARBA00022835"/>
    </source>
</evidence>
<dbReference type="PANTHER" id="PTHR11953:SF2">
    <property type="entry name" value="EXOSOME COMPLEX COMPONENT MTR3"/>
    <property type="match status" value="1"/>
</dbReference>
<evidence type="ECO:0000256" key="1">
    <source>
        <dbReference type="ARBA" id="ARBA00004123"/>
    </source>
</evidence>
<dbReference type="GO" id="GO:0005730">
    <property type="term" value="C:nucleolus"/>
    <property type="evidence" value="ECO:0007669"/>
    <property type="project" value="TreeGrafter"/>
</dbReference>
<dbReference type="GO" id="GO:0071051">
    <property type="term" value="P:poly(A)-dependent snoRNA 3'-end processing"/>
    <property type="evidence" value="ECO:0007669"/>
    <property type="project" value="TreeGrafter"/>
</dbReference>
<dbReference type="FunFam" id="3.30.230.70:FF:000045">
    <property type="entry name" value="Exosome-associated protein 4"/>
    <property type="match status" value="1"/>
</dbReference>